<keyword evidence="5 6" id="KW-0665">Pyrimidine biosynthesis</keyword>
<dbReference type="EMBL" id="JAAIKB010000012">
    <property type="protein sequence ID" value="NGM23075.1"/>
    <property type="molecule type" value="Genomic_DNA"/>
</dbReference>
<keyword evidence="6" id="KW-0460">Magnesium</keyword>
<evidence type="ECO:0000313" key="8">
    <source>
        <dbReference type="Proteomes" id="UP000475385"/>
    </source>
</evidence>
<evidence type="ECO:0000256" key="3">
    <source>
        <dbReference type="ARBA" id="ARBA00022676"/>
    </source>
</evidence>
<dbReference type="EC" id="2.4.2.10" evidence="2 6"/>
<evidence type="ECO:0000313" key="7">
    <source>
        <dbReference type="EMBL" id="NGM23075.1"/>
    </source>
</evidence>
<comment type="caution">
    <text evidence="6">Lacks conserved residue(s) required for the propagation of feature annotation.</text>
</comment>
<dbReference type="PANTHER" id="PTHR19278:SF9">
    <property type="entry name" value="URIDINE 5'-MONOPHOSPHATE SYNTHASE"/>
    <property type="match status" value="1"/>
</dbReference>
<dbReference type="Gene3D" id="3.40.50.2020">
    <property type="match status" value="1"/>
</dbReference>
<comment type="function">
    <text evidence="6">Catalyzes the transfer of a ribosyl phosphate group from 5-phosphoribose 1-diphosphate to orotate, leading to the formation of orotidine monophosphate (OMP).</text>
</comment>
<dbReference type="CDD" id="cd06223">
    <property type="entry name" value="PRTases_typeI"/>
    <property type="match status" value="1"/>
</dbReference>
<dbReference type="HAMAP" id="MF_01208">
    <property type="entry name" value="PyrE"/>
    <property type="match status" value="1"/>
</dbReference>
<proteinExistence type="inferred from homology"/>
<evidence type="ECO:0000256" key="5">
    <source>
        <dbReference type="ARBA" id="ARBA00022975"/>
    </source>
</evidence>
<comment type="similarity">
    <text evidence="6">Belongs to the purine/pyrimidine phosphoribosyltransferase family. PyrE subfamily.</text>
</comment>
<reference evidence="7 8" key="1">
    <citation type="submission" date="2020-02" db="EMBL/GenBank/DDBJ databases">
        <authorList>
            <person name="Kim H.M."/>
            <person name="Jeon C.O."/>
        </authorList>
    </citation>
    <scope>NUCLEOTIDE SEQUENCE [LARGE SCALE GENOMIC DNA]</scope>
    <source>
        <strain evidence="7 8">PeD5</strain>
    </source>
</reference>
<reference evidence="7 8" key="2">
    <citation type="submission" date="2020-03" db="EMBL/GenBank/DDBJ databases">
        <title>Roseomonas stagni sp. nov., isolated from pond water in Japan.</title>
        <authorList>
            <person name="Furuhata K."/>
            <person name="Miyamoto H."/>
            <person name="Goto K."/>
        </authorList>
    </citation>
    <scope>NUCLEOTIDE SEQUENCE [LARGE SCALE GENOMIC DNA]</scope>
    <source>
        <strain evidence="7 8">PeD5</strain>
    </source>
</reference>
<name>A0A6M1LRM1_9PROT</name>
<evidence type="ECO:0000256" key="4">
    <source>
        <dbReference type="ARBA" id="ARBA00022679"/>
    </source>
</evidence>
<keyword evidence="3 6" id="KW-0328">Glycosyltransferase</keyword>
<feature type="binding site" evidence="6">
    <location>
        <position position="131"/>
    </location>
    <ligand>
        <name>orotate</name>
        <dbReference type="ChEBI" id="CHEBI:30839"/>
    </ligand>
</feature>
<comment type="catalytic activity">
    <reaction evidence="6">
        <text>orotidine 5'-phosphate + diphosphate = orotate + 5-phospho-alpha-D-ribose 1-diphosphate</text>
        <dbReference type="Rhea" id="RHEA:10380"/>
        <dbReference type="ChEBI" id="CHEBI:30839"/>
        <dbReference type="ChEBI" id="CHEBI:33019"/>
        <dbReference type="ChEBI" id="CHEBI:57538"/>
        <dbReference type="ChEBI" id="CHEBI:58017"/>
        <dbReference type="EC" id="2.4.2.10"/>
    </reaction>
</comment>
<evidence type="ECO:0000256" key="6">
    <source>
        <dbReference type="HAMAP-Rule" id="MF_01208"/>
    </source>
</evidence>
<dbReference type="Proteomes" id="UP000475385">
    <property type="component" value="Unassembled WGS sequence"/>
</dbReference>
<protein>
    <recommendedName>
        <fullName evidence="2 6">Orotate phosphoribosyltransferase</fullName>
        <shortName evidence="6">OPRT</shortName>
        <shortName evidence="6">OPRTase</shortName>
        <ecNumber evidence="2 6">2.4.2.10</ecNumber>
    </recommendedName>
</protein>
<dbReference type="GO" id="GO:0044205">
    <property type="term" value="P:'de novo' UMP biosynthetic process"/>
    <property type="evidence" value="ECO:0007669"/>
    <property type="project" value="UniProtKB-UniRule"/>
</dbReference>
<comment type="pathway">
    <text evidence="1 6">Pyrimidine metabolism; UMP biosynthesis via de novo pathway; UMP from orotate: step 1/2.</text>
</comment>
<comment type="subunit">
    <text evidence="6">Homodimer.</text>
</comment>
<keyword evidence="8" id="KW-1185">Reference proteome</keyword>
<evidence type="ECO:0000256" key="1">
    <source>
        <dbReference type="ARBA" id="ARBA00004889"/>
    </source>
</evidence>
<feature type="binding site" evidence="6">
    <location>
        <position position="101"/>
    </location>
    <ligand>
        <name>5-phospho-alpha-D-ribose 1-diphosphate</name>
        <dbReference type="ChEBI" id="CHEBI:58017"/>
        <note>ligand shared between dimeric partners</note>
    </ligand>
</feature>
<dbReference type="UniPathway" id="UPA00070">
    <property type="reaction ID" value="UER00119"/>
</dbReference>
<keyword evidence="4 6" id="KW-0808">Transferase</keyword>
<organism evidence="7 8">
    <name type="scientific">Falsiroseomonas algicola</name>
    <dbReference type="NCBI Taxonomy" id="2716930"/>
    <lineage>
        <taxon>Bacteria</taxon>
        <taxon>Pseudomonadati</taxon>
        <taxon>Pseudomonadota</taxon>
        <taxon>Alphaproteobacteria</taxon>
        <taxon>Acetobacterales</taxon>
        <taxon>Roseomonadaceae</taxon>
        <taxon>Falsiroseomonas</taxon>
    </lineage>
</organism>
<dbReference type="GO" id="GO:0004588">
    <property type="term" value="F:orotate phosphoribosyltransferase activity"/>
    <property type="evidence" value="ECO:0007669"/>
    <property type="project" value="UniProtKB-UniRule"/>
</dbReference>
<comment type="cofactor">
    <cofactor evidence="6">
        <name>Mg(2+)</name>
        <dbReference type="ChEBI" id="CHEBI:18420"/>
    </cofactor>
</comment>
<dbReference type="AlphaFoldDB" id="A0A6M1LRM1"/>
<dbReference type="GO" id="GO:0000287">
    <property type="term" value="F:magnesium ion binding"/>
    <property type="evidence" value="ECO:0007669"/>
    <property type="project" value="UniProtKB-UniRule"/>
</dbReference>
<dbReference type="SUPFAM" id="SSF53271">
    <property type="entry name" value="PRTase-like"/>
    <property type="match status" value="1"/>
</dbReference>
<gene>
    <name evidence="6" type="primary">pyrE</name>
    <name evidence="7" type="ORF">G3576_23890</name>
</gene>
<sequence>MDQDAIARRTAQALLDTRAILLRPDRPFMLSSGWAAPVYLDIPRALSFPLARRALLEGAEARILAEVGHAGFDAVAATEQGGIALGAMLAERFHQPFAVVRRRAQGFGADAHIEGALRPGSRVLLVSDVTTDGRSKGAYCRALERAGMEVARIFVLFKWGIFDRVAADGTGAGLFGLANWDDVVEAAEARGALPADDLAELRRYLADPVAWSAAHGGIAGLDATP</sequence>
<comment type="caution">
    <text evidence="7">The sequence shown here is derived from an EMBL/GenBank/DDBJ whole genome shotgun (WGS) entry which is preliminary data.</text>
</comment>
<evidence type="ECO:0000256" key="2">
    <source>
        <dbReference type="ARBA" id="ARBA00011971"/>
    </source>
</evidence>
<dbReference type="InterPro" id="IPR000836">
    <property type="entry name" value="PRTase_dom"/>
</dbReference>
<accession>A0A6M1LRM1</accession>
<dbReference type="GO" id="GO:0019856">
    <property type="term" value="P:pyrimidine nucleobase biosynthetic process"/>
    <property type="evidence" value="ECO:0007669"/>
    <property type="project" value="TreeGrafter"/>
</dbReference>
<dbReference type="InterPro" id="IPR023031">
    <property type="entry name" value="OPRT"/>
</dbReference>
<dbReference type="InterPro" id="IPR029057">
    <property type="entry name" value="PRTase-like"/>
</dbReference>
<dbReference type="RefSeq" id="WP_164696988.1">
    <property type="nucleotide sequence ID" value="NZ_JAAIKB010000012.1"/>
</dbReference>
<feature type="binding site" description="in other chain" evidence="6">
    <location>
        <begin position="127"/>
        <end position="135"/>
    </location>
    <ligand>
        <name>5-phospho-alpha-D-ribose 1-diphosphate</name>
        <dbReference type="ChEBI" id="CHEBI:58017"/>
        <note>ligand shared between dimeric partners</note>
    </ligand>
</feature>
<dbReference type="PANTHER" id="PTHR19278">
    <property type="entry name" value="OROTATE PHOSPHORIBOSYLTRANSFERASE"/>
    <property type="match status" value="1"/>
</dbReference>